<comment type="caution">
    <text evidence="2">The sequence shown here is derived from an EMBL/GenBank/DDBJ whole genome shotgun (WGS) entry which is preliminary data.</text>
</comment>
<protein>
    <recommendedName>
        <fullName evidence="4">Tetratricopeptide repeat protein</fullName>
    </recommendedName>
</protein>
<evidence type="ECO:0008006" key="4">
    <source>
        <dbReference type="Google" id="ProtNLM"/>
    </source>
</evidence>
<proteinExistence type="predicted"/>
<keyword evidence="3" id="KW-1185">Reference proteome</keyword>
<feature type="compositionally biased region" description="Gly residues" evidence="1">
    <location>
        <begin position="865"/>
        <end position="874"/>
    </location>
</feature>
<dbReference type="SUPFAM" id="SSF48452">
    <property type="entry name" value="TPR-like"/>
    <property type="match status" value="1"/>
</dbReference>
<evidence type="ECO:0000313" key="3">
    <source>
        <dbReference type="Proteomes" id="UP001500218"/>
    </source>
</evidence>
<dbReference type="InterPro" id="IPR011990">
    <property type="entry name" value="TPR-like_helical_dom_sf"/>
</dbReference>
<organism evidence="2 3">
    <name type="scientific">Luedemannella flava</name>
    <dbReference type="NCBI Taxonomy" id="349316"/>
    <lineage>
        <taxon>Bacteria</taxon>
        <taxon>Bacillati</taxon>
        <taxon>Actinomycetota</taxon>
        <taxon>Actinomycetes</taxon>
        <taxon>Micromonosporales</taxon>
        <taxon>Micromonosporaceae</taxon>
        <taxon>Luedemannella</taxon>
    </lineage>
</organism>
<evidence type="ECO:0000313" key="2">
    <source>
        <dbReference type="EMBL" id="GAA1823097.1"/>
    </source>
</evidence>
<dbReference type="EMBL" id="BAAALT010000198">
    <property type="protein sequence ID" value="GAA1823097.1"/>
    <property type="molecule type" value="Genomic_DNA"/>
</dbReference>
<dbReference type="Proteomes" id="UP001500218">
    <property type="component" value="Unassembled WGS sequence"/>
</dbReference>
<evidence type="ECO:0000256" key="1">
    <source>
        <dbReference type="SAM" id="MobiDB-lite"/>
    </source>
</evidence>
<feature type="region of interest" description="Disordered" evidence="1">
    <location>
        <begin position="849"/>
        <end position="874"/>
    </location>
</feature>
<name>A0ABP4YRX9_9ACTN</name>
<sequence length="874" mass="95917">MVGVLAAAALALWLGAWGPGHASGWLAVPAALAGWALLHLWQRMRMAGQATRAAAVEILLPKSDNENLGDEIVAELRQALTVVHLSSPSVVPGESTPQDFLTDVRTAATGTSGWGLLAMAVGRLRRTAYQVTLVPRADGGRHGLTVEVACRPTRENEVATVYGRNWADAAHQAAYHVAAFVLPRTALSHQPPWIPWHGVQLNAGLFYNFHEARRLAAAGRYEEALRHFDAALEEDPLSPYIRVEKATVLDQLGLYLDALATYVDVVAIECRYDLNAWTHYQGLTRYGAGPKPQEHTRSPSGPAALQLARYRMVGSLAASDRLADQWVRNQRKAFSQDDQSERAEEATRVIARLRRLLRHYADLMVDAHGVRQALAEGRGLSEPVLAERDIENHRPTLRRVLQYAALHEARALKLDYGTGRADPALPISRGAIRVLPIWATLQYRYLDLVAAVSGQAHHDPGPLPPDLPALNDTGMRTFVKELVGNDGGWPVDQWPPPAKGVQKLVVAALDGHGATDHGWHEHYNAACVYAVGMLTPELYPGLDSDTIDVVDRAADDHRALVRHAIDQLTQAVFAADSHFAGGAAPWLGQGDQDLNDLRVTDGYRIFADRFLPRTSAPPLIPRNVALLSISGHLVHLVELFARQAREHWAARAVAKGAEQSINPVALRTEAIRWRQLGAFCLNYRDWPTRHRLIELAGGKINAALPTIDSDLRWVRYTKAILEEDRRKDEERRRAGAGSRGNVARWLSISAELDRYALHTVSVRNQALDLLGCVLTAAAESIEDATRFVADRPGTHDARTSEAFADAWAAVEEWMWGLRNDAGPGLRPGDAHFPEEPDATAAREKISRIWPESASPDCDVPPVSRAGGGGLSRPR</sequence>
<gene>
    <name evidence="2" type="ORF">GCM10009682_49280</name>
</gene>
<reference evidence="3" key="1">
    <citation type="journal article" date="2019" name="Int. J. Syst. Evol. Microbiol.">
        <title>The Global Catalogue of Microorganisms (GCM) 10K type strain sequencing project: providing services to taxonomists for standard genome sequencing and annotation.</title>
        <authorList>
            <consortium name="The Broad Institute Genomics Platform"/>
            <consortium name="The Broad Institute Genome Sequencing Center for Infectious Disease"/>
            <person name="Wu L."/>
            <person name="Ma J."/>
        </authorList>
    </citation>
    <scope>NUCLEOTIDE SEQUENCE [LARGE SCALE GENOMIC DNA]</scope>
    <source>
        <strain evidence="3">JCM 13250</strain>
    </source>
</reference>
<dbReference type="Gene3D" id="1.25.40.10">
    <property type="entry name" value="Tetratricopeptide repeat domain"/>
    <property type="match status" value="1"/>
</dbReference>
<accession>A0ABP4YRX9</accession>